<dbReference type="RefSeq" id="WP_077278239.1">
    <property type="nucleotide sequence ID" value="NZ_MVBK01000035.1"/>
</dbReference>
<evidence type="ECO:0000313" key="2">
    <source>
        <dbReference type="Proteomes" id="UP000189462"/>
    </source>
</evidence>
<comment type="caution">
    <text evidence="1">The sequence shown here is derived from an EMBL/GenBank/DDBJ whole genome shotgun (WGS) entry which is preliminary data.</text>
</comment>
<dbReference type="AlphaFoldDB" id="A0A1V3NKT1"/>
<accession>A0A1V3NKT1</accession>
<dbReference type="OrthoDB" id="195194at2"/>
<reference evidence="1 2" key="1">
    <citation type="submission" date="2017-02" db="EMBL/GenBank/DDBJ databases">
        <title>Genomic diversity within the haloalkaliphilic genus Thioalkalivibrio.</title>
        <authorList>
            <person name="Ahn A.-C."/>
            <person name="Meier-Kolthoff J."/>
            <person name="Overmars L."/>
            <person name="Richter M."/>
            <person name="Woyke T."/>
            <person name="Sorokin D.Y."/>
            <person name="Muyzer G."/>
        </authorList>
    </citation>
    <scope>NUCLEOTIDE SEQUENCE [LARGE SCALE GENOMIC DNA]</scope>
    <source>
        <strain evidence="1 2">ALJD</strain>
    </source>
</reference>
<dbReference type="InterPro" id="IPR018741">
    <property type="entry name" value="DUF2288"/>
</dbReference>
<sequence length="98" mass="11144">MADSPEQLRARLEAETGPISWSELERHFARGVVIHVARELDLVEVAARMVEDDKDTMTSWLDTGQVNPATDEQARDWQDRSARFRAVVAAPWVVVQEQ</sequence>
<evidence type="ECO:0000313" key="1">
    <source>
        <dbReference type="EMBL" id="OOG25661.1"/>
    </source>
</evidence>
<keyword evidence="2" id="KW-1185">Reference proteome</keyword>
<proteinExistence type="predicted"/>
<evidence type="ECO:0008006" key="3">
    <source>
        <dbReference type="Google" id="ProtNLM"/>
    </source>
</evidence>
<dbReference type="Pfam" id="PF10052">
    <property type="entry name" value="DUF2288"/>
    <property type="match status" value="1"/>
</dbReference>
<dbReference type="EMBL" id="MVBK01000035">
    <property type="protein sequence ID" value="OOG25661.1"/>
    <property type="molecule type" value="Genomic_DNA"/>
</dbReference>
<dbReference type="Proteomes" id="UP000189462">
    <property type="component" value="Unassembled WGS sequence"/>
</dbReference>
<name>A0A1V3NKT1_9GAMM</name>
<protein>
    <recommendedName>
        <fullName evidence="3">DUF2288 domain-containing protein</fullName>
    </recommendedName>
</protein>
<organism evidence="1 2">
    <name type="scientific">Thioalkalivibrio denitrificans</name>
    <dbReference type="NCBI Taxonomy" id="108003"/>
    <lineage>
        <taxon>Bacteria</taxon>
        <taxon>Pseudomonadati</taxon>
        <taxon>Pseudomonadota</taxon>
        <taxon>Gammaproteobacteria</taxon>
        <taxon>Chromatiales</taxon>
        <taxon>Ectothiorhodospiraceae</taxon>
        <taxon>Thioalkalivibrio</taxon>
    </lineage>
</organism>
<dbReference type="STRING" id="108003.B1C78_06020"/>
<gene>
    <name evidence="1" type="ORF">B1C78_06020</name>
</gene>